<evidence type="ECO:0000256" key="3">
    <source>
        <dbReference type="ARBA" id="ARBA00022807"/>
    </source>
</evidence>
<dbReference type="RefSeq" id="WP_180567904.1">
    <property type="nucleotide sequence ID" value="NZ_JACCKB010000008.1"/>
</dbReference>
<keyword evidence="3" id="KW-0788">Thiol protease</keyword>
<dbReference type="Gene3D" id="3.90.70.20">
    <property type="match status" value="1"/>
</dbReference>
<dbReference type="Pfam" id="PF03543">
    <property type="entry name" value="Peptidase_C58"/>
    <property type="match status" value="1"/>
</dbReference>
<dbReference type="AlphaFoldDB" id="A0A853I8J2"/>
<keyword evidence="2" id="KW-0378">Hydrolase</keyword>
<dbReference type="EMBL" id="JACCKB010000008">
    <property type="protein sequence ID" value="NYZ65877.1"/>
    <property type="molecule type" value="Genomic_DNA"/>
</dbReference>
<gene>
    <name evidence="5" type="ORF">H0A36_07605</name>
</gene>
<comment type="caution">
    <text evidence="5">The sequence shown here is derived from an EMBL/GenBank/DDBJ whole genome shotgun (WGS) entry which is preliminary data.</text>
</comment>
<dbReference type="Proteomes" id="UP000569732">
    <property type="component" value="Unassembled WGS sequence"/>
</dbReference>
<dbReference type="GO" id="GO:0004197">
    <property type="term" value="F:cysteine-type endopeptidase activity"/>
    <property type="evidence" value="ECO:0007669"/>
    <property type="project" value="InterPro"/>
</dbReference>
<evidence type="ECO:0000256" key="2">
    <source>
        <dbReference type="ARBA" id="ARBA00022801"/>
    </source>
</evidence>
<protein>
    <recommendedName>
        <fullName evidence="4">Peptidase C58 YopT-type domain-containing protein</fullName>
    </recommendedName>
</protein>
<dbReference type="InterPro" id="IPR006473">
    <property type="entry name" value="Peptidase_C58_Yopt"/>
</dbReference>
<proteinExistence type="predicted"/>
<keyword evidence="6" id="KW-1185">Reference proteome</keyword>
<dbReference type="InterPro" id="IPR038765">
    <property type="entry name" value="Papain-like_cys_pep_sf"/>
</dbReference>
<sequence length="314" mass="34996">MSYIQGISQQVVSLPQQLIVSKLSSKQSNAVNWSGRQLQLTASQVADKLINGSCSEVAKANTHYKQDIKNSELSNSKLTPANGKAKKLYCRQGLLSPMFIIKRLIKKYDNATFKRFSQGGYIGDAPFGKGGICAALVMKWFGSLAHNIDFFSDIGPYYTELKKTAADGREEVFQLAINYYTDIYGGDPGHADASWNARQATDKQVLADYLADYGIIDKGYLLREDQLNTDKLATCLNQPGYYDIGLYFSEGGGGHAIGVAIKQTELEKMEYRLFDPNYGELLFNDQQSLQAAVKDYISRIYPNHTGKCRVQFFS</sequence>
<name>A0A853I8J2_9GAMM</name>
<evidence type="ECO:0000313" key="5">
    <source>
        <dbReference type="EMBL" id="NYZ65877.1"/>
    </source>
</evidence>
<accession>A0A853I8J2</accession>
<dbReference type="SUPFAM" id="SSF54001">
    <property type="entry name" value="Cysteine proteinases"/>
    <property type="match status" value="1"/>
</dbReference>
<reference evidence="5 6" key="1">
    <citation type="submission" date="2020-07" db="EMBL/GenBank/DDBJ databases">
        <title>Endozoicomonas sp. nov., isolated from sediment.</title>
        <authorList>
            <person name="Gu T."/>
        </authorList>
    </citation>
    <scope>NUCLEOTIDE SEQUENCE [LARGE SCALE GENOMIC DNA]</scope>
    <source>
        <strain evidence="5 6">SM1973</strain>
    </source>
</reference>
<keyword evidence="1" id="KW-0645">Protease</keyword>
<feature type="domain" description="Peptidase C58 YopT-type" evidence="4">
    <location>
        <begin position="107"/>
        <end position="297"/>
    </location>
</feature>
<dbReference type="GO" id="GO:0006508">
    <property type="term" value="P:proteolysis"/>
    <property type="evidence" value="ECO:0007669"/>
    <property type="project" value="UniProtKB-KW"/>
</dbReference>
<organism evidence="5 6">
    <name type="scientific">Spartinivicinus marinus</name>
    <dbReference type="NCBI Taxonomy" id="2994442"/>
    <lineage>
        <taxon>Bacteria</taxon>
        <taxon>Pseudomonadati</taxon>
        <taxon>Pseudomonadota</taxon>
        <taxon>Gammaproteobacteria</taxon>
        <taxon>Oceanospirillales</taxon>
        <taxon>Zooshikellaceae</taxon>
        <taxon>Spartinivicinus</taxon>
    </lineage>
</organism>
<evidence type="ECO:0000313" key="6">
    <source>
        <dbReference type="Proteomes" id="UP000569732"/>
    </source>
</evidence>
<evidence type="ECO:0000256" key="1">
    <source>
        <dbReference type="ARBA" id="ARBA00022670"/>
    </source>
</evidence>
<evidence type="ECO:0000259" key="4">
    <source>
        <dbReference type="Pfam" id="PF03543"/>
    </source>
</evidence>